<organism evidence="2 3">
    <name type="scientific">Clostridium cavendishii DSM 21758</name>
    <dbReference type="NCBI Taxonomy" id="1121302"/>
    <lineage>
        <taxon>Bacteria</taxon>
        <taxon>Bacillati</taxon>
        <taxon>Bacillota</taxon>
        <taxon>Clostridia</taxon>
        <taxon>Eubacteriales</taxon>
        <taxon>Clostridiaceae</taxon>
        <taxon>Clostridium</taxon>
    </lineage>
</organism>
<proteinExistence type="predicted"/>
<gene>
    <name evidence="2" type="ORF">SAMN02745163_00566</name>
</gene>
<sequence length="168" mass="19557">MKYNNNLAVAYAKKYALTPNKEYHFINPKKDDIGDDCANFISQCLYAGGCPLLYSPYPWFYKKLNHHPFYSASLNWTVAHSLYWFLKSNGEINGYGVKAKEIKDISKLVLGDLIFFADLNNHVFHSSIITKFTDEGIPLISQHSYNKLDTPIREEYYKLNIHYLKIFL</sequence>
<evidence type="ECO:0000259" key="1">
    <source>
        <dbReference type="Pfam" id="PF12671"/>
    </source>
</evidence>
<dbReference type="Pfam" id="PF12671">
    <property type="entry name" value="Amidase_6"/>
    <property type="match status" value="1"/>
</dbReference>
<keyword evidence="3" id="KW-1185">Reference proteome</keyword>
<dbReference type="AlphaFoldDB" id="A0A1M6CWB5"/>
<dbReference type="PANTHER" id="PTHR40032">
    <property type="entry name" value="EXPORTED PROTEIN-RELATED"/>
    <property type="match status" value="1"/>
</dbReference>
<dbReference type="InterPro" id="IPR024301">
    <property type="entry name" value="Amidase_6"/>
</dbReference>
<name>A0A1M6CWB5_9CLOT</name>
<feature type="domain" description="Putative amidase" evidence="1">
    <location>
        <begin position="2"/>
        <end position="153"/>
    </location>
</feature>
<dbReference type="PANTHER" id="PTHR40032:SF1">
    <property type="entry name" value="EXPORTED PROTEIN"/>
    <property type="match status" value="1"/>
</dbReference>
<dbReference type="RefSeq" id="WP_072985081.1">
    <property type="nucleotide sequence ID" value="NZ_FQZB01000004.1"/>
</dbReference>
<accession>A0A1M6CWB5</accession>
<protein>
    <submittedName>
        <fullName evidence="2">Putative amidase domain-containing protein</fullName>
    </submittedName>
</protein>
<dbReference type="Proteomes" id="UP000184310">
    <property type="component" value="Unassembled WGS sequence"/>
</dbReference>
<evidence type="ECO:0000313" key="3">
    <source>
        <dbReference type="Proteomes" id="UP000184310"/>
    </source>
</evidence>
<dbReference type="OrthoDB" id="9812429at2"/>
<reference evidence="2 3" key="1">
    <citation type="submission" date="2016-11" db="EMBL/GenBank/DDBJ databases">
        <authorList>
            <person name="Jaros S."/>
            <person name="Januszkiewicz K."/>
            <person name="Wedrychowicz H."/>
        </authorList>
    </citation>
    <scope>NUCLEOTIDE SEQUENCE [LARGE SCALE GENOMIC DNA]</scope>
    <source>
        <strain evidence="2 3">DSM 21758</strain>
    </source>
</reference>
<evidence type="ECO:0000313" key="2">
    <source>
        <dbReference type="EMBL" id="SHI65104.1"/>
    </source>
</evidence>
<dbReference type="STRING" id="1121302.SAMN02745163_00566"/>
<dbReference type="EMBL" id="FQZB01000004">
    <property type="protein sequence ID" value="SHI65104.1"/>
    <property type="molecule type" value="Genomic_DNA"/>
</dbReference>